<dbReference type="Proteomes" id="UP000002064">
    <property type="component" value="Chromosome"/>
</dbReference>
<dbReference type="CDD" id="cd06576">
    <property type="entry name" value="PASTA_Pbp2x-like_1"/>
    <property type="match status" value="1"/>
</dbReference>
<comment type="similarity">
    <text evidence="2">Belongs to the transpeptidase family.</text>
</comment>
<dbReference type="InterPro" id="IPR011927">
    <property type="entry name" value="SpoVD_pbp"/>
</dbReference>
<gene>
    <name evidence="6" type="ordered locus">Tmath_1479</name>
</gene>
<dbReference type="PANTHER" id="PTHR30627">
    <property type="entry name" value="PEPTIDOGLYCAN D,D-TRANSPEPTIDASE"/>
    <property type="match status" value="1"/>
</dbReference>
<dbReference type="NCBIfam" id="TIGR02214">
    <property type="entry name" value="spoVD_pbp"/>
    <property type="match status" value="1"/>
</dbReference>
<keyword evidence="4" id="KW-0812">Transmembrane</keyword>
<feature type="domain" description="PASTA" evidence="5">
    <location>
        <begin position="567"/>
        <end position="627"/>
    </location>
</feature>
<dbReference type="SUPFAM" id="SSF54184">
    <property type="entry name" value="Penicillin-binding protein 2x (pbp-2x), c-terminal domain"/>
    <property type="match status" value="2"/>
</dbReference>
<dbReference type="InterPro" id="IPR036138">
    <property type="entry name" value="PBP_dimer_sf"/>
</dbReference>
<sequence length="691" mass="75980">MHPAVSVKRRILFLLFLSTIVVFGLIVRLFWIQVVRSEDYQKMALPQWTLDVSVSGKRGNIFDRNGKVLAENISVNKISVIPKEILDSHREKVAEALAQILNLDKEKVFQKISNKNLQEVLIAKQVDDKKASEIRKLNIDGIIVSEDMKRFYPNNTLACHVLGFTGIDNQGLDGIELAFDNFLRGIPGKITTPMDAIGRKMKRGEEEYFEPLPGYNVVLTIDETIQHFAEKALNQAMVHSKPSKGAAAIVMDPKTGEILALANRPNFNPNNPFEGPQEEWFKSWRNKAISDSYEPGSVFKTVTASAALEEKLVGVNEQFYCPGYITVAGHRINCWATHGSENFVKGVQNSCNVVFVTLGQRLGVETFYKYIHEFGFGQMTGIFLPGEAPGLVLSQNNVGPVELGTNSFGQGIAVTPLQMITAVSAIANGGKLMQPLIVKSIVDSNGKVVKEFKPKVVRQVISEETSSIMREILKSVVTEGTGKAGYIEGFDVAGKTGTTEKYMPGKYVASFIGFAPADDPKVIALVVIDEPNSPEGHFGSQLAAPVVKSILEDTLKYLEVQPKGIEKPKTVVVPDVRNMKLYEAENVILSNNLNFIIEGSGDTVFDQMPKPGAIVEENTQVILYLNAEKIQEVVVPDLTGKSVKEATEILNSLGLKIKIKGSGFAVNQNPKEGAILKKGETVEVEFRPKEN</sequence>
<feature type="transmembrane region" description="Helical" evidence="4">
    <location>
        <begin position="12"/>
        <end position="31"/>
    </location>
</feature>
<evidence type="ECO:0000256" key="3">
    <source>
        <dbReference type="ARBA" id="ARBA00023136"/>
    </source>
</evidence>
<dbReference type="Pfam" id="PF03717">
    <property type="entry name" value="PBP_dimer"/>
    <property type="match status" value="1"/>
</dbReference>
<comment type="subcellular location">
    <subcellularLocation>
        <location evidence="1">Membrane</location>
    </subcellularLocation>
</comment>
<dbReference type="Gene3D" id="3.30.10.20">
    <property type="match status" value="2"/>
</dbReference>
<evidence type="ECO:0000259" key="5">
    <source>
        <dbReference type="PROSITE" id="PS51178"/>
    </source>
</evidence>
<dbReference type="Pfam" id="PF00905">
    <property type="entry name" value="Transpeptidase"/>
    <property type="match status" value="1"/>
</dbReference>
<name>A0ABM5LR28_THEM3</name>
<evidence type="ECO:0000313" key="7">
    <source>
        <dbReference type="Proteomes" id="UP000002064"/>
    </source>
</evidence>
<dbReference type="Gene3D" id="3.40.710.10">
    <property type="entry name" value="DD-peptidase/beta-lactamase superfamily"/>
    <property type="match status" value="1"/>
</dbReference>
<dbReference type="RefSeq" id="WP_013150481.1">
    <property type="nucleotide sequence ID" value="NC_014209.1"/>
</dbReference>
<dbReference type="InterPro" id="IPR001460">
    <property type="entry name" value="PCN-bd_Tpept"/>
</dbReference>
<accession>A0ABM5LR28</accession>
<dbReference type="SUPFAM" id="SSF56601">
    <property type="entry name" value="beta-lactamase/transpeptidase-like"/>
    <property type="match status" value="1"/>
</dbReference>
<reference evidence="6 7" key="1">
    <citation type="submission" date="2010-05" db="EMBL/GenBank/DDBJ databases">
        <title>Complete sequence of Thermoanaerobacter mathranii subsp. mathranii mathranii str. A3.</title>
        <authorList>
            <consortium name="US DOE Joint Genome Institute"/>
            <person name="Lucas S."/>
            <person name="Copeland A."/>
            <person name="Lapidus A."/>
            <person name="Cheng J.-F."/>
            <person name="Bruce D."/>
            <person name="Goodwin L."/>
            <person name="Pitluck S."/>
            <person name="Held B."/>
            <person name="Detter J.C."/>
            <person name="Han C."/>
            <person name="Tapia R."/>
            <person name="Land M."/>
            <person name="Hauser L."/>
            <person name="Kyrpides N."/>
            <person name="Mikhailova N."/>
            <person name="Zhou J."/>
            <person name="Hemme C."/>
            <person name="Woyke T."/>
        </authorList>
    </citation>
    <scope>NUCLEOTIDE SEQUENCE [LARGE SCALE GENOMIC DNA]</scope>
    <source>
        <strain evidence="6 7">A3</strain>
    </source>
</reference>
<evidence type="ECO:0000256" key="1">
    <source>
        <dbReference type="ARBA" id="ARBA00004370"/>
    </source>
</evidence>
<dbReference type="Pfam" id="PF03793">
    <property type="entry name" value="PASTA"/>
    <property type="match status" value="2"/>
</dbReference>
<dbReference type="CDD" id="cd06575">
    <property type="entry name" value="PASTA_Pbp2x-like_2"/>
    <property type="match status" value="1"/>
</dbReference>
<keyword evidence="7" id="KW-1185">Reference proteome</keyword>
<dbReference type="PROSITE" id="PS51178">
    <property type="entry name" value="PASTA"/>
    <property type="match status" value="2"/>
</dbReference>
<dbReference type="InterPro" id="IPR005543">
    <property type="entry name" value="PASTA_dom"/>
</dbReference>
<dbReference type="Gene3D" id="3.90.1310.10">
    <property type="entry name" value="Penicillin-binding protein 2a (Domain 2)"/>
    <property type="match status" value="1"/>
</dbReference>
<dbReference type="InterPro" id="IPR012338">
    <property type="entry name" value="Beta-lactam/transpept-like"/>
</dbReference>
<dbReference type="SUPFAM" id="SSF56519">
    <property type="entry name" value="Penicillin binding protein dimerisation domain"/>
    <property type="match status" value="1"/>
</dbReference>
<dbReference type="EMBL" id="CP002032">
    <property type="protein sequence ID" value="ADH61190.1"/>
    <property type="molecule type" value="Genomic_DNA"/>
</dbReference>
<evidence type="ECO:0000256" key="2">
    <source>
        <dbReference type="ARBA" id="ARBA00007171"/>
    </source>
</evidence>
<proteinExistence type="inferred from homology"/>
<dbReference type="SMART" id="SM00740">
    <property type="entry name" value="PASTA"/>
    <property type="match status" value="2"/>
</dbReference>
<feature type="domain" description="PASTA" evidence="5">
    <location>
        <begin position="629"/>
        <end position="688"/>
    </location>
</feature>
<dbReference type="PANTHER" id="PTHR30627:SF1">
    <property type="entry name" value="PEPTIDOGLYCAN D,D-TRANSPEPTIDASE FTSI"/>
    <property type="match status" value="1"/>
</dbReference>
<organism evidence="6 7">
    <name type="scientific">Thermoanaerobacter mathranii subsp. mathranii (strain DSM 11426 / CCUG 53645 / CIP 108742 / A3)</name>
    <dbReference type="NCBI Taxonomy" id="583358"/>
    <lineage>
        <taxon>Bacteria</taxon>
        <taxon>Bacillati</taxon>
        <taxon>Bacillota</taxon>
        <taxon>Clostridia</taxon>
        <taxon>Thermoanaerobacterales</taxon>
        <taxon>Thermoanaerobacteraceae</taxon>
        <taxon>Thermoanaerobacter</taxon>
    </lineage>
</organism>
<protein>
    <submittedName>
        <fullName evidence="6">Stage V sporulation protein D</fullName>
    </submittedName>
</protein>
<evidence type="ECO:0000256" key="4">
    <source>
        <dbReference type="SAM" id="Phobius"/>
    </source>
</evidence>
<evidence type="ECO:0000313" key="6">
    <source>
        <dbReference type="EMBL" id="ADH61190.1"/>
    </source>
</evidence>
<keyword evidence="4" id="KW-1133">Transmembrane helix</keyword>
<dbReference type="InterPro" id="IPR050515">
    <property type="entry name" value="Beta-lactam/transpept"/>
</dbReference>
<keyword evidence="3 4" id="KW-0472">Membrane</keyword>
<dbReference type="InterPro" id="IPR005311">
    <property type="entry name" value="PBP_dimer"/>
</dbReference>